<dbReference type="Gene3D" id="3.40.190.150">
    <property type="entry name" value="Bordetella uptake gene, domain 1"/>
    <property type="match status" value="1"/>
</dbReference>
<dbReference type="Pfam" id="PF03401">
    <property type="entry name" value="TctC"/>
    <property type="match status" value="1"/>
</dbReference>
<dbReference type="PANTHER" id="PTHR42928">
    <property type="entry name" value="TRICARBOXYLATE-BINDING PROTEIN"/>
    <property type="match status" value="1"/>
</dbReference>
<protein>
    <submittedName>
        <fullName evidence="2">Tripartite tricarboxylate transporter substrate binding protein</fullName>
    </submittedName>
</protein>
<evidence type="ECO:0000313" key="2">
    <source>
        <dbReference type="EMBL" id="NKE46269.1"/>
    </source>
</evidence>
<dbReference type="CDD" id="cd13578">
    <property type="entry name" value="PBP2_Bug27"/>
    <property type="match status" value="1"/>
</dbReference>
<dbReference type="SUPFAM" id="SSF53850">
    <property type="entry name" value="Periplasmic binding protein-like II"/>
    <property type="match status" value="1"/>
</dbReference>
<evidence type="ECO:0000313" key="3">
    <source>
        <dbReference type="Proteomes" id="UP000765160"/>
    </source>
</evidence>
<sequence>MHRRTLGAAAAAFALGTLPRPGAAQDWPSRPIRIVLPVPPGGGTDILGRIVQPHLQERLGQPVLIENRAGGGMTIGTNIVAKAEPDGHTMLMIDTAIAVNPHLYRNLPYDTQRDLQPVALAATAPVILVTTPSFPPNTVAELLAYVRANPGRVNFASGGNGTSTHLSGELLRHVGSLDIVHVPYQGTGPGVAALLGGHTQMMFAGISSTRPHVEAGRLKAIAVTGESRSASMPQVPTFAEAGLPQMDAETIWGFWLPAATPPAIGERFARELTAVLAMPAVKQRVAELGFVPRGGTPAAYGARFQAELAKWGPIVRAAGVQAG</sequence>
<comment type="caution">
    <text evidence="2">The sequence shown here is derived from an EMBL/GenBank/DDBJ whole genome shotgun (WGS) entry which is preliminary data.</text>
</comment>
<dbReference type="RefSeq" id="WP_168050771.1">
    <property type="nucleotide sequence ID" value="NZ_JAATJR010000004.1"/>
</dbReference>
<keyword evidence="3" id="KW-1185">Reference proteome</keyword>
<organism evidence="2 3">
    <name type="scientific">Falsiroseomonas frigidaquae</name>
    <dbReference type="NCBI Taxonomy" id="487318"/>
    <lineage>
        <taxon>Bacteria</taxon>
        <taxon>Pseudomonadati</taxon>
        <taxon>Pseudomonadota</taxon>
        <taxon>Alphaproteobacteria</taxon>
        <taxon>Acetobacterales</taxon>
        <taxon>Roseomonadaceae</taxon>
        <taxon>Falsiroseomonas</taxon>
    </lineage>
</organism>
<evidence type="ECO:0000256" key="1">
    <source>
        <dbReference type="ARBA" id="ARBA00006987"/>
    </source>
</evidence>
<gene>
    <name evidence="2" type="ORF">HB662_15895</name>
</gene>
<dbReference type="InterPro" id="IPR042100">
    <property type="entry name" value="Bug_dom1"/>
</dbReference>
<proteinExistence type="inferred from homology"/>
<dbReference type="PANTHER" id="PTHR42928:SF5">
    <property type="entry name" value="BLR1237 PROTEIN"/>
    <property type="match status" value="1"/>
</dbReference>
<dbReference type="EMBL" id="JAAVTX010000004">
    <property type="protein sequence ID" value="NKE46269.1"/>
    <property type="molecule type" value="Genomic_DNA"/>
</dbReference>
<reference evidence="2 3" key="1">
    <citation type="submission" date="2020-03" db="EMBL/GenBank/DDBJ databases">
        <title>Roseomonas selenitidurans sp. nov. isolated from soil.</title>
        <authorList>
            <person name="Liu H."/>
        </authorList>
    </citation>
    <scope>NUCLEOTIDE SEQUENCE [LARGE SCALE GENOMIC DNA]</scope>
    <source>
        <strain evidence="2 3">JCM 15073</strain>
    </source>
</reference>
<dbReference type="Gene3D" id="3.40.190.10">
    <property type="entry name" value="Periplasmic binding protein-like II"/>
    <property type="match status" value="1"/>
</dbReference>
<dbReference type="InterPro" id="IPR005064">
    <property type="entry name" value="BUG"/>
</dbReference>
<name>A0ABX1F1Q9_9PROT</name>
<dbReference type="PIRSF" id="PIRSF017082">
    <property type="entry name" value="YflP"/>
    <property type="match status" value="1"/>
</dbReference>
<comment type="similarity">
    <text evidence="1">Belongs to the UPF0065 (bug) family.</text>
</comment>
<accession>A0ABX1F1Q9</accession>
<dbReference type="Proteomes" id="UP000765160">
    <property type="component" value="Unassembled WGS sequence"/>
</dbReference>